<dbReference type="InterPro" id="IPR002921">
    <property type="entry name" value="Fungal_lipase-type"/>
</dbReference>
<dbReference type="PANTHER" id="PTHR47523">
    <property type="entry name" value="F21O3.11 PROTEIN"/>
    <property type="match status" value="1"/>
</dbReference>
<dbReference type="EMBL" id="JALJOS010000034">
    <property type="protein sequence ID" value="KAK9822009.1"/>
    <property type="molecule type" value="Genomic_DNA"/>
</dbReference>
<dbReference type="PANTHER" id="PTHR47523:SF1">
    <property type="entry name" value="F21O3.11 PROTEIN"/>
    <property type="match status" value="1"/>
</dbReference>
<protein>
    <recommendedName>
        <fullName evidence="2">Fungal lipase-type domain-containing protein</fullName>
    </recommendedName>
</protein>
<organism evidence="3 4">
    <name type="scientific">Apatococcus lobatus</name>
    <dbReference type="NCBI Taxonomy" id="904363"/>
    <lineage>
        <taxon>Eukaryota</taxon>
        <taxon>Viridiplantae</taxon>
        <taxon>Chlorophyta</taxon>
        <taxon>core chlorophytes</taxon>
        <taxon>Trebouxiophyceae</taxon>
        <taxon>Chlorellales</taxon>
        <taxon>Chlorellaceae</taxon>
        <taxon>Apatococcus</taxon>
    </lineage>
</organism>
<comment type="caution">
    <text evidence="3">The sequence shown here is derived from an EMBL/GenBank/DDBJ whole genome shotgun (WGS) entry which is preliminary data.</text>
</comment>
<feature type="domain" description="Fungal lipase-type" evidence="2">
    <location>
        <begin position="90"/>
        <end position="231"/>
    </location>
</feature>
<proteinExistence type="predicted"/>
<dbReference type="Gene3D" id="3.40.50.1820">
    <property type="entry name" value="alpha/beta hydrolase"/>
    <property type="match status" value="1"/>
</dbReference>
<keyword evidence="4" id="KW-1185">Reference proteome</keyword>
<gene>
    <name evidence="3" type="ORF">WJX74_000157</name>
</gene>
<accession>A0AAW1QKK7</accession>
<evidence type="ECO:0000313" key="4">
    <source>
        <dbReference type="Proteomes" id="UP001438707"/>
    </source>
</evidence>
<dbReference type="InterPro" id="IPR029058">
    <property type="entry name" value="AB_hydrolase_fold"/>
</dbReference>
<evidence type="ECO:0000259" key="2">
    <source>
        <dbReference type="Pfam" id="PF01764"/>
    </source>
</evidence>
<dbReference type="AlphaFoldDB" id="A0AAW1QKK7"/>
<feature type="region of interest" description="Disordered" evidence="1">
    <location>
        <begin position="487"/>
        <end position="520"/>
    </location>
</feature>
<evidence type="ECO:0000256" key="1">
    <source>
        <dbReference type="SAM" id="MobiDB-lite"/>
    </source>
</evidence>
<dbReference type="Pfam" id="PF01764">
    <property type="entry name" value="Lipase_3"/>
    <property type="match status" value="1"/>
</dbReference>
<dbReference type="CDD" id="cd00519">
    <property type="entry name" value="Lipase_3"/>
    <property type="match status" value="1"/>
</dbReference>
<dbReference type="GO" id="GO:0006629">
    <property type="term" value="P:lipid metabolic process"/>
    <property type="evidence" value="ECO:0007669"/>
    <property type="project" value="InterPro"/>
</dbReference>
<dbReference type="Proteomes" id="UP001438707">
    <property type="component" value="Unassembled WGS sequence"/>
</dbReference>
<name>A0AAW1QKK7_9CHLO</name>
<reference evidence="3 4" key="1">
    <citation type="journal article" date="2024" name="Nat. Commun.">
        <title>Phylogenomics reveals the evolutionary origins of lichenization in chlorophyte algae.</title>
        <authorList>
            <person name="Puginier C."/>
            <person name="Libourel C."/>
            <person name="Otte J."/>
            <person name="Skaloud P."/>
            <person name="Haon M."/>
            <person name="Grisel S."/>
            <person name="Petersen M."/>
            <person name="Berrin J.G."/>
            <person name="Delaux P.M."/>
            <person name="Dal Grande F."/>
            <person name="Keller J."/>
        </authorList>
    </citation>
    <scope>NUCLEOTIDE SEQUENCE [LARGE SCALE GENOMIC DNA]</scope>
    <source>
        <strain evidence="3 4">SAG 2145</strain>
    </source>
</reference>
<sequence>MEGLSRQALQGLMQALDLQKNLHVQEAINSLLLSECAYKLSRHELESPLQAAERLATDFPHRLVSIRSIQCCRETALHRCLLAEDGNAIYMAFMGTKEWRDYLTDAAFHQGPMILQADNQAAQGASPAAHQGFSSRAQTVRIENLYRHTCQQGKALVLCGHSLGAAVAMLCALRLHALQQHQGGRAKVRCYTFGAPAIGNQALAGWVSSSNFHHDFHNFILPEDPVPRMLALQAKPSLPGLANDSQVEVLTADEVPFDASPPAHPTWRTSFRNALPNALPWRRWRTSSQDATADQPSVEVYQGGTAEQSQTSPADVDVEQQESTPEQESIDPPESTPAIESGNRSPKARWRVRLPALPNLIPAAQYLPTGFLPMPKIPYQSYAHFGWTHELAGPDATPDQQSPDGVAEGRGFKLLAAQGVLSLWEAVQLRMHRMPAYRERISALVAAALTEAGNATGMDPVPSVLPVQSFQIAPPVSFTATFRPPLLGPTMTSGDTQHADAAPAQEGQLSEPGSPSRMGRLRLSLPRLSSQRSTQPLVEMQLDMAGTNLDVVTSLAVGSERQSHAVQIVSRTWQDAAGQQHVEQVRHRKAFAPSSYLDSQMVGMRVEVELPQNTALQFANMAQGPHMQLSSGPLPVMTCKLQTDFSSHVQAAQCRPWQVWLVGTNATCDAHWHRLQLQADSNPAGTRTSRLISPSCLQRAGTAV</sequence>
<evidence type="ECO:0000313" key="3">
    <source>
        <dbReference type="EMBL" id="KAK9822009.1"/>
    </source>
</evidence>
<dbReference type="SUPFAM" id="SSF53474">
    <property type="entry name" value="alpha/beta-Hydrolases"/>
    <property type="match status" value="1"/>
</dbReference>
<feature type="region of interest" description="Disordered" evidence="1">
    <location>
        <begin position="285"/>
        <end position="346"/>
    </location>
</feature>
<feature type="compositionally biased region" description="Polar residues" evidence="1">
    <location>
        <begin position="286"/>
        <end position="295"/>
    </location>
</feature>